<reference evidence="4" key="1">
    <citation type="journal article" date="2014" name="Int. J. Syst. Evol. Microbiol.">
        <title>Complete genome sequence of Corynebacterium casei LMG S-19264T (=DSM 44701T), isolated from a smear-ripened cheese.</title>
        <authorList>
            <consortium name="US DOE Joint Genome Institute (JGI-PGF)"/>
            <person name="Walter F."/>
            <person name="Albersmeier A."/>
            <person name="Kalinowski J."/>
            <person name="Ruckert C."/>
        </authorList>
    </citation>
    <scope>NUCLEOTIDE SEQUENCE</scope>
    <source>
        <strain evidence="4">JCM 3276</strain>
    </source>
</reference>
<dbReference type="AlphaFoldDB" id="A0A918GIW5"/>
<sequence length="291" mass="30935">MRVVVAGASGFIGTALVARLRRDGHDVARLVRRAPMAGDERGWDPPAGKIDPGALDGADAVVNLCGAPMWTRRWTGARKQALVDSRVEPTEVLAAAVAEHGVPVLLNQSATGYYGDTSGTVDESGPQGAGFTAELCARWEHATAGAGDARVVRMRTGPVLADHGGMLGPIRPFFALGLGGRLGSGRQHMPWIHLDDAIAAMLFLLRADIAGPVNLVGPTPATNTEFTRAFAETRRRPAPFFVPKAAMRLAMGELADDALRDQRVLPKVLLDNGFRFTYPTVRDALAATEGR</sequence>
<dbReference type="PANTHER" id="PTHR11092">
    <property type="entry name" value="SUGAR NUCLEOTIDE EPIMERASE RELATED"/>
    <property type="match status" value="1"/>
</dbReference>
<comment type="similarity">
    <text evidence="1">Belongs to the NAD(P)-dependent epimerase/dehydratase family. SDR39U1 subfamily.</text>
</comment>
<dbReference type="Proteomes" id="UP000660680">
    <property type="component" value="Unassembled WGS sequence"/>
</dbReference>
<dbReference type="Gene3D" id="3.40.50.720">
    <property type="entry name" value="NAD(P)-binding Rossmann-like Domain"/>
    <property type="match status" value="1"/>
</dbReference>
<accession>A0A918GIW5</accession>
<feature type="domain" description="NAD-dependent epimerase/dehydratase" evidence="2">
    <location>
        <begin position="3"/>
        <end position="208"/>
    </location>
</feature>
<evidence type="ECO:0000259" key="3">
    <source>
        <dbReference type="Pfam" id="PF08338"/>
    </source>
</evidence>
<dbReference type="NCBIfam" id="TIGR01777">
    <property type="entry name" value="yfcH"/>
    <property type="match status" value="1"/>
</dbReference>
<keyword evidence="5" id="KW-1185">Reference proteome</keyword>
<organism evidence="4 5">
    <name type="scientific">Actinokineospora fastidiosa</name>
    <dbReference type="NCBI Taxonomy" id="1816"/>
    <lineage>
        <taxon>Bacteria</taxon>
        <taxon>Bacillati</taxon>
        <taxon>Actinomycetota</taxon>
        <taxon>Actinomycetes</taxon>
        <taxon>Pseudonocardiales</taxon>
        <taxon>Pseudonocardiaceae</taxon>
        <taxon>Actinokineospora</taxon>
    </lineage>
</organism>
<name>A0A918GIW5_9PSEU</name>
<dbReference type="Pfam" id="PF01370">
    <property type="entry name" value="Epimerase"/>
    <property type="match status" value="1"/>
</dbReference>
<reference evidence="4" key="2">
    <citation type="submission" date="2020-09" db="EMBL/GenBank/DDBJ databases">
        <authorList>
            <person name="Sun Q."/>
            <person name="Ohkuma M."/>
        </authorList>
    </citation>
    <scope>NUCLEOTIDE SEQUENCE</scope>
    <source>
        <strain evidence="4">JCM 3276</strain>
    </source>
</reference>
<dbReference type="SUPFAM" id="SSF51735">
    <property type="entry name" value="NAD(P)-binding Rossmann-fold domains"/>
    <property type="match status" value="1"/>
</dbReference>
<protein>
    <submittedName>
        <fullName evidence="4">Multidrug MFS transporter</fullName>
    </submittedName>
</protein>
<dbReference type="EMBL" id="BMRB01000003">
    <property type="protein sequence ID" value="GGS40790.1"/>
    <property type="molecule type" value="Genomic_DNA"/>
</dbReference>
<evidence type="ECO:0000256" key="1">
    <source>
        <dbReference type="ARBA" id="ARBA00009353"/>
    </source>
</evidence>
<evidence type="ECO:0000313" key="4">
    <source>
        <dbReference type="EMBL" id="GGS40790.1"/>
    </source>
</evidence>
<dbReference type="PANTHER" id="PTHR11092:SF0">
    <property type="entry name" value="EPIMERASE FAMILY PROTEIN SDR39U1"/>
    <property type="match status" value="1"/>
</dbReference>
<dbReference type="InterPro" id="IPR001509">
    <property type="entry name" value="Epimerase_deHydtase"/>
</dbReference>
<dbReference type="RefSeq" id="WP_189211980.1">
    <property type="nucleotide sequence ID" value="NZ_BMRB01000003.1"/>
</dbReference>
<dbReference type="Pfam" id="PF08338">
    <property type="entry name" value="DUF1731"/>
    <property type="match status" value="1"/>
</dbReference>
<proteinExistence type="inferred from homology"/>
<comment type="caution">
    <text evidence="4">The sequence shown here is derived from an EMBL/GenBank/DDBJ whole genome shotgun (WGS) entry which is preliminary data.</text>
</comment>
<evidence type="ECO:0000259" key="2">
    <source>
        <dbReference type="Pfam" id="PF01370"/>
    </source>
</evidence>
<gene>
    <name evidence="4" type="ORF">GCM10010171_39160</name>
</gene>
<dbReference type="InterPro" id="IPR013549">
    <property type="entry name" value="DUF1731"/>
</dbReference>
<evidence type="ECO:0000313" key="5">
    <source>
        <dbReference type="Proteomes" id="UP000660680"/>
    </source>
</evidence>
<dbReference type="InterPro" id="IPR036291">
    <property type="entry name" value="NAD(P)-bd_dom_sf"/>
</dbReference>
<feature type="domain" description="DUF1731" evidence="3">
    <location>
        <begin position="242"/>
        <end position="287"/>
    </location>
</feature>
<dbReference type="InterPro" id="IPR010099">
    <property type="entry name" value="SDR39U1"/>
</dbReference>